<reference evidence="1 2" key="1">
    <citation type="journal article" date="2014" name="Genome Announc.">
        <title>Whole-Genome Sequencing of Salmonella enterica subsp. enterica Serovar Cubana Strains Isolated from Agricultural Sources.</title>
        <authorList>
            <person name="Benahmed F.H."/>
            <person name="Gopinath G.R."/>
            <person name="Wang H."/>
            <person name="Jean-Gilles Beaubrun J."/>
            <person name="Grim C."/>
            <person name="Cheng C.M."/>
            <person name="McClelland M."/>
            <person name="Ayers S."/>
            <person name="Abbott J."/>
            <person name="Desai P."/>
            <person name="Frye J.G."/>
            <person name="Weinstock G."/>
            <person name="Hammack T.S."/>
            <person name="Hanes D.E."/>
            <person name="Rasmussen M.A."/>
            <person name="Davidson M.K."/>
        </authorList>
    </citation>
    <scope>NUCLEOTIDE SEQUENCE [LARGE SCALE GENOMIC DNA]</scope>
    <source>
        <strain evidence="1">76814</strain>
    </source>
</reference>
<proteinExistence type="predicted"/>
<protein>
    <submittedName>
        <fullName evidence="1">Uncharacterized protein</fullName>
    </submittedName>
</protein>
<accession>V7IJS9</accession>
<organism evidence="1 2">
    <name type="scientific">Salmonella enterica subsp. enterica serovar Cubana str. 76814</name>
    <dbReference type="NCBI Taxonomy" id="1192560"/>
    <lineage>
        <taxon>Bacteria</taxon>
        <taxon>Pseudomonadati</taxon>
        <taxon>Pseudomonadota</taxon>
        <taxon>Gammaproteobacteria</taxon>
        <taxon>Enterobacterales</taxon>
        <taxon>Enterobacteriaceae</taxon>
        <taxon>Salmonella</taxon>
    </lineage>
</organism>
<comment type="caution">
    <text evidence="1">The sequence shown here is derived from an EMBL/GenBank/DDBJ whole genome shotgun (WGS) entry which is preliminary data.</text>
</comment>
<dbReference type="AlphaFoldDB" id="V7IJS9"/>
<name>V7IJS9_SALET</name>
<dbReference type="EMBL" id="AZGR01000149">
    <property type="protein sequence ID" value="ETA85536.1"/>
    <property type="molecule type" value="Genomic_DNA"/>
</dbReference>
<dbReference type="HOGENOM" id="CLU_3221795_0_0_6"/>
<dbReference type="Proteomes" id="UP000018534">
    <property type="component" value="Unassembled WGS sequence"/>
</dbReference>
<gene>
    <name evidence="1" type="ORF">A628_04477</name>
</gene>
<evidence type="ECO:0000313" key="1">
    <source>
        <dbReference type="EMBL" id="ETA85536.1"/>
    </source>
</evidence>
<sequence>MPHITPDGGCALPDLRCSVGLTSAAPSGNADSQHSLGFICTDGD</sequence>
<evidence type="ECO:0000313" key="2">
    <source>
        <dbReference type="Proteomes" id="UP000018534"/>
    </source>
</evidence>